<evidence type="ECO:0008006" key="4">
    <source>
        <dbReference type="Google" id="ProtNLM"/>
    </source>
</evidence>
<sequence length="171" mass="18641">MNNSSFVLLITSIALLAMTATTAAFVIYKQEQAGAEVRTKMIDLKIWSDLTSAEDSLISETVGEAGSRSRLRALVLLSESDTIDFLTTVENTAKAVGVGVTTVALEEEKIADPYFNELSATFSLRGEGRSVERVLKLFELLPYRSYIESLTLDRGLGITNATVVIRVSTIK</sequence>
<evidence type="ECO:0000313" key="3">
    <source>
        <dbReference type="Proteomes" id="UP000229612"/>
    </source>
</evidence>
<protein>
    <recommendedName>
        <fullName evidence="4">LytR/CpsA/Psr regulator C-terminal domain-containing protein</fullName>
    </recommendedName>
</protein>
<reference evidence="3" key="1">
    <citation type="submission" date="2017-09" db="EMBL/GenBank/DDBJ databases">
        <title>Depth-based differentiation of microbial function through sediment-hosted aquifers and enrichment of novel symbionts in the deep terrestrial subsurface.</title>
        <authorList>
            <person name="Probst A.J."/>
            <person name="Ladd B."/>
            <person name="Jarett J.K."/>
            <person name="Geller-Mcgrath D.E."/>
            <person name="Sieber C.M.K."/>
            <person name="Emerson J.B."/>
            <person name="Anantharaman K."/>
            <person name="Thomas B.C."/>
            <person name="Malmstrom R."/>
            <person name="Stieglmeier M."/>
            <person name="Klingl A."/>
            <person name="Woyke T."/>
            <person name="Ryan C.M."/>
            <person name="Banfield J.F."/>
        </authorList>
    </citation>
    <scope>NUCLEOTIDE SEQUENCE [LARGE SCALE GENOMIC DNA]</scope>
</reference>
<gene>
    <name evidence="2" type="ORF">COU14_03470</name>
</gene>
<keyword evidence="1" id="KW-0732">Signal</keyword>
<comment type="caution">
    <text evidence="2">The sequence shown here is derived from an EMBL/GenBank/DDBJ whole genome shotgun (WGS) entry which is preliminary data.</text>
</comment>
<dbReference type="EMBL" id="PFBG01000038">
    <property type="protein sequence ID" value="PIR85613.1"/>
    <property type="molecule type" value="Genomic_DNA"/>
</dbReference>
<organism evidence="2 3">
    <name type="scientific">Candidatus Kaiserbacteria bacterium CG10_big_fil_rev_8_21_14_0_10_44_10</name>
    <dbReference type="NCBI Taxonomy" id="1974606"/>
    <lineage>
        <taxon>Bacteria</taxon>
        <taxon>Candidatus Kaiseribacteriota</taxon>
    </lineage>
</organism>
<dbReference type="Proteomes" id="UP000229612">
    <property type="component" value="Unassembled WGS sequence"/>
</dbReference>
<evidence type="ECO:0000313" key="2">
    <source>
        <dbReference type="EMBL" id="PIR85613.1"/>
    </source>
</evidence>
<dbReference type="AlphaFoldDB" id="A0A2H0UGS9"/>
<evidence type="ECO:0000256" key="1">
    <source>
        <dbReference type="SAM" id="SignalP"/>
    </source>
</evidence>
<feature type="chain" id="PRO_5013923972" description="LytR/CpsA/Psr regulator C-terminal domain-containing protein" evidence="1">
    <location>
        <begin position="24"/>
        <end position="171"/>
    </location>
</feature>
<feature type="signal peptide" evidence="1">
    <location>
        <begin position="1"/>
        <end position="23"/>
    </location>
</feature>
<accession>A0A2H0UGS9</accession>
<name>A0A2H0UGS9_9BACT</name>
<proteinExistence type="predicted"/>